<comment type="caution">
    <text evidence="3">The sequence shown here is derived from an EMBL/GenBank/DDBJ whole genome shotgun (WGS) entry which is preliminary data.</text>
</comment>
<proteinExistence type="predicted"/>
<dbReference type="SUPFAM" id="SSF56219">
    <property type="entry name" value="DNase I-like"/>
    <property type="match status" value="1"/>
</dbReference>
<evidence type="ECO:0000259" key="2">
    <source>
        <dbReference type="Pfam" id="PF03372"/>
    </source>
</evidence>
<evidence type="ECO:0000313" key="4">
    <source>
        <dbReference type="Proteomes" id="UP000230750"/>
    </source>
</evidence>
<dbReference type="Pfam" id="PF03372">
    <property type="entry name" value="Exo_endo_phos"/>
    <property type="match status" value="1"/>
</dbReference>
<protein>
    <submittedName>
        <fullName evidence="3">Putative craniofacial development protein 2-like</fullName>
    </submittedName>
</protein>
<dbReference type="InterPro" id="IPR037493">
    <property type="entry name" value="ExoIII-like"/>
</dbReference>
<reference evidence="3 4" key="1">
    <citation type="journal article" date="2017" name="PLoS Biol.">
        <title>The sea cucumber genome provides insights into morphological evolution and visceral regeneration.</title>
        <authorList>
            <person name="Zhang X."/>
            <person name="Sun L."/>
            <person name="Yuan J."/>
            <person name="Sun Y."/>
            <person name="Gao Y."/>
            <person name="Zhang L."/>
            <person name="Li S."/>
            <person name="Dai H."/>
            <person name="Hamel J.F."/>
            <person name="Liu C."/>
            <person name="Yu Y."/>
            <person name="Liu S."/>
            <person name="Lin W."/>
            <person name="Guo K."/>
            <person name="Jin S."/>
            <person name="Xu P."/>
            <person name="Storey K.B."/>
            <person name="Huan P."/>
            <person name="Zhang T."/>
            <person name="Zhou Y."/>
            <person name="Zhang J."/>
            <person name="Lin C."/>
            <person name="Li X."/>
            <person name="Xing L."/>
            <person name="Huo D."/>
            <person name="Sun M."/>
            <person name="Wang L."/>
            <person name="Mercier A."/>
            <person name="Li F."/>
            <person name="Yang H."/>
            <person name="Xiang J."/>
        </authorList>
    </citation>
    <scope>NUCLEOTIDE SEQUENCE [LARGE SCALE GENOMIC DNA]</scope>
    <source>
        <strain evidence="3">Shaxun</strain>
        <tissue evidence="3">Muscle</tissue>
    </source>
</reference>
<dbReference type="Gene3D" id="3.60.10.10">
    <property type="entry name" value="Endonuclease/exonuclease/phosphatase"/>
    <property type="match status" value="1"/>
</dbReference>
<dbReference type="PANTHER" id="PTHR43250">
    <property type="entry name" value="EXODEOXYRIBONUCLEASE III"/>
    <property type="match status" value="1"/>
</dbReference>
<dbReference type="Proteomes" id="UP000230750">
    <property type="component" value="Unassembled WGS sequence"/>
</dbReference>
<dbReference type="GO" id="GO:0006281">
    <property type="term" value="P:DNA repair"/>
    <property type="evidence" value="ECO:0007669"/>
    <property type="project" value="InterPro"/>
</dbReference>
<dbReference type="InterPro" id="IPR036691">
    <property type="entry name" value="Endo/exonu/phosph_ase_sf"/>
</dbReference>
<dbReference type="CDD" id="cd09076">
    <property type="entry name" value="L1-EN"/>
    <property type="match status" value="1"/>
</dbReference>
<gene>
    <name evidence="3" type="ORF">BSL78_13116</name>
</gene>
<dbReference type="GO" id="GO:0008311">
    <property type="term" value="F:double-stranded DNA 3'-5' DNA exonuclease activity"/>
    <property type="evidence" value="ECO:0007669"/>
    <property type="project" value="InterPro"/>
</dbReference>
<evidence type="ECO:0000256" key="1">
    <source>
        <dbReference type="SAM" id="MobiDB-lite"/>
    </source>
</evidence>
<sequence>MMNNSPAFIPDRSPPGIKRTASSVMHQGGGEKFTTGGTLPHRIRGRERITFATWNVRTLAQTGKLQELTHEMERYTWHIMGLCEVRWKNSGVHLTDEGHVLYYSGEPDKRINGVGFLVNKKSKNSVMGYCPTSSRLITIRLRATPFNITVIQAYAPTTDYDDDRVEEFYNQLQDIIDGVDKKDILIIQGDWNAKVGIDVWRDWKKFWDPPVMLIPMSEVFACLNSPATMTWCSQIPLESTRHPNAILGMLQMESTTTKLTIPCAKPVPIRHQDSCNQDFPRG</sequence>
<dbReference type="STRING" id="307972.A0A2G8KPS8"/>
<keyword evidence="4" id="KW-1185">Reference proteome</keyword>
<feature type="domain" description="Endonuclease/exonuclease/phosphatase" evidence="2">
    <location>
        <begin position="52"/>
        <end position="209"/>
    </location>
</feature>
<dbReference type="InterPro" id="IPR005135">
    <property type="entry name" value="Endo/exonuclease/phosphatase"/>
</dbReference>
<accession>A0A2G8KPS8</accession>
<name>A0A2G8KPS8_STIJA</name>
<organism evidence="3 4">
    <name type="scientific">Stichopus japonicus</name>
    <name type="common">Sea cucumber</name>
    <dbReference type="NCBI Taxonomy" id="307972"/>
    <lineage>
        <taxon>Eukaryota</taxon>
        <taxon>Metazoa</taxon>
        <taxon>Echinodermata</taxon>
        <taxon>Eleutherozoa</taxon>
        <taxon>Echinozoa</taxon>
        <taxon>Holothuroidea</taxon>
        <taxon>Aspidochirotacea</taxon>
        <taxon>Aspidochirotida</taxon>
        <taxon>Stichopodidae</taxon>
        <taxon>Apostichopus</taxon>
    </lineage>
</organism>
<dbReference type="AlphaFoldDB" id="A0A2G8KPS8"/>
<dbReference type="EMBL" id="MRZV01000437">
    <property type="protein sequence ID" value="PIK50011.1"/>
    <property type="molecule type" value="Genomic_DNA"/>
</dbReference>
<dbReference type="PANTHER" id="PTHR43250:SF2">
    <property type="entry name" value="EXODEOXYRIBONUCLEASE III"/>
    <property type="match status" value="1"/>
</dbReference>
<dbReference type="OrthoDB" id="6142715at2759"/>
<evidence type="ECO:0000313" key="3">
    <source>
        <dbReference type="EMBL" id="PIK50011.1"/>
    </source>
</evidence>
<feature type="region of interest" description="Disordered" evidence="1">
    <location>
        <begin position="1"/>
        <end position="39"/>
    </location>
</feature>